<proteinExistence type="predicted"/>
<organism evidence="1 2">
    <name type="scientific">Bacillus songklensis</name>
    <dbReference type="NCBI Taxonomy" id="1069116"/>
    <lineage>
        <taxon>Bacteria</taxon>
        <taxon>Bacillati</taxon>
        <taxon>Bacillota</taxon>
        <taxon>Bacilli</taxon>
        <taxon>Bacillales</taxon>
        <taxon>Bacillaceae</taxon>
        <taxon>Bacillus</taxon>
    </lineage>
</organism>
<reference evidence="2" key="1">
    <citation type="journal article" date="2019" name="Int. J. Syst. Evol. Microbiol.">
        <title>The Global Catalogue of Microorganisms (GCM) 10K type strain sequencing project: providing services to taxonomists for standard genome sequencing and annotation.</title>
        <authorList>
            <consortium name="The Broad Institute Genomics Platform"/>
            <consortium name="The Broad Institute Genome Sequencing Center for Infectious Disease"/>
            <person name="Wu L."/>
            <person name="Ma J."/>
        </authorList>
    </citation>
    <scope>NUCLEOTIDE SEQUENCE [LARGE SCALE GENOMIC DNA]</scope>
    <source>
        <strain evidence="2">CCUG 61889</strain>
    </source>
</reference>
<dbReference type="RefSeq" id="WP_377916853.1">
    <property type="nucleotide sequence ID" value="NZ_JBHRZT010000067.1"/>
</dbReference>
<protein>
    <submittedName>
        <fullName evidence="1">Uncharacterized protein</fullName>
    </submittedName>
</protein>
<dbReference type="EMBL" id="JBHRZT010000067">
    <property type="protein sequence ID" value="MFC3884931.1"/>
    <property type="molecule type" value="Genomic_DNA"/>
</dbReference>
<evidence type="ECO:0000313" key="1">
    <source>
        <dbReference type="EMBL" id="MFC3884931.1"/>
    </source>
</evidence>
<gene>
    <name evidence="1" type="ORF">ACFOU2_16235</name>
</gene>
<comment type="caution">
    <text evidence="1">The sequence shown here is derived from an EMBL/GenBank/DDBJ whole genome shotgun (WGS) entry which is preliminary data.</text>
</comment>
<evidence type="ECO:0000313" key="2">
    <source>
        <dbReference type="Proteomes" id="UP001595752"/>
    </source>
</evidence>
<name>A0ABV8B6Z1_9BACI</name>
<accession>A0ABV8B6Z1</accession>
<keyword evidence="2" id="KW-1185">Reference proteome</keyword>
<dbReference type="Proteomes" id="UP001595752">
    <property type="component" value="Unassembled WGS sequence"/>
</dbReference>
<sequence length="40" mass="4690">MKTEGRAPVDNPDEIDRVIFHHLWCFGVWHDWLTGALKKA</sequence>